<proteinExistence type="predicted"/>
<sequence>MKFAIFMTVATIVFIFYLHQTQAFPTIYPKDLPSSDWTQIEVLEPHKKFSSQEVWEGSQGLSYISKSPMPKEFKETGSVKVDFKPITSPVENKEAPSVWTFANKETRQNARLIAEESEDPFAISS</sequence>
<evidence type="ECO:0000313" key="2">
    <source>
        <dbReference type="WBParaSite" id="RSKR_0000860050.1"/>
    </source>
</evidence>
<evidence type="ECO:0000313" key="1">
    <source>
        <dbReference type="Proteomes" id="UP000095286"/>
    </source>
</evidence>
<reference evidence="2" key="1">
    <citation type="submission" date="2016-11" db="UniProtKB">
        <authorList>
            <consortium name="WormBaseParasite"/>
        </authorList>
    </citation>
    <scope>IDENTIFICATION</scope>
    <source>
        <strain evidence="2">KR3021</strain>
    </source>
</reference>
<accession>A0AC35U8H2</accession>
<protein>
    <submittedName>
        <fullName evidence="2">Organ specific protein</fullName>
    </submittedName>
</protein>
<dbReference type="WBParaSite" id="RSKR_0000860050.1">
    <property type="protein sequence ID" value="RSKR_0000860050.1"/>
    <property type="gene ID" value="RSKR_0000860050"/>
</dbReference>
<organism evidence="1 2">
    <name type="scientific">Rhabditophanes sp. KR3021</name>
    <dbReference type="NCBI Taxonomy" id="114890"/>
    <lineage>
        <taxon>Eukaryota</taxon>
        <taxon>Metazoa</taxon>
        <taxon>Ecdysozoa</taxon>
        <taxon>Nematoda</taxon>
        <taxon>Chromadorea</taxon>
        <taxon>Rhabditida</taxon>
        <taxon>Tylenchina</taxon>
        <taxon>Panagrolaimomorpha</taxon>
        <taxon>Strongyloidoidea</taxon>
        <taxon>Alloionematidae</taxon>
        <taxon>Rhabditophanes</taxon>
    </lineage>
</organism>
<dbReference type="Proteomes" id="UP000095286">
    <property type="component" value="Unplaced"/>
</dbReference>
<name>A0AC35U8H2_9BILA</name>